<gene>
    <name evidence="1" type="ORF">Cpap_0318</name>
</gene>
<dbReference type="RefSeq" id="WP_004621407.1">
    <property type="nucleotide sequence ID" value="NZ_ACXX02000014.1"/>
</dbReference>
<dbReference type="AlphaFoldDB" id="F1TGP8"/>
<evidence type="ECO:0000313" key="1">
    <source>
        <dbReference type="EMBL" id="EGD46379.1"/>
    </source>
</evidence>
<dbReference type="EMBL" id="ACXX02000014">
    <property type="protein sequence ID" value="EGD46379.1"/>
    <property type="molecule type" value="Genomic_DNA"/>
</dbReference>
<accession>F1TGP8</accession>
<protein>
    <recommendedName>
        <fullName evidence="3">DUF4177 domain-containing protein</fullName>
    </recommendedName>
</protein>
<evidence type="ECO:0008006" key="3">
    <source>
        <dbReference type="Google" id="ProtNLM"/>
    </source>
</evidence>
<reference evidence="1" key="1">
    <citation type="submission" date="2009-07" db="EMBL/GenBank/DDBJ databases">
        <authorList>
            <consortium name="US DOE Joint Genome Institute (JGI-PGF)"/>
            <person name="Lucas S."/>
            <person name="Copeland A."/>
            <person name="Lapidus A."/>
            <person name="Glavina del Rio T."/>
            <person name="Tice H."/>
            <person name="Bruce D."/>
            <person name="Goodwin L."/>
            <person name="Pitluck S."/>
            <person name="Larimer F."/>
            <person name="Land M.L."/>
            <person name="Mouttaki H."/>
            <person name="He Z."/>
            <person name="Zhou J."/>
            <person name="Hemme C.L."/>
        </authorList>
    </citation>
    <scope>NUCLEOTIDE SEQUENCE</scope>
    <source>
        <strain evidence="1">DSM 2782</strain>
    </source>
</reference>
<keyword evidence="2" id="KW-1185">Reference proteome</keyword>
<comment type="caution">
    <text evidence="1">The sequence shown here is derived from an EMBL/GenBank/DDBJ whole genome shotgun (WGS) entry which is preliminary data.</text>
</comment>
<reference evidence="1" key="2">
    <citation type="submission" date="2011-01" db="EMBL/GenBank/DDBJ databases">
        <title>The Non-contiguous Finished genome of Clostridium papyrosolvens.</title>
        <authorList>
            <person name="Lucas S."/>
            <person name="Copeland A."/>
            <person name="Lapidus A."/>
            <person name="Cheng J.-F."/>
            <person name="Goodwin L."/>
            <person name="Pitluck S."/>
            <person name="Misra M."/>
            <person name="Chertkov O."/>
            <person name="Detter J.C."/>
            <person name="Han C."/>
            <person name="Tapia R."/>
            <person name="Land M."/>
            <person name="Hauser L."/>
            <person name="Kyrpides N."/>
            <person name="Ivanova N."/>
            <person name="Pagani I."/>
            <person name="Mouttaki H."/>
            <person name="He Z."/>
            <person name="Zhou J."/>
            <person name="Hemme C.L."/>
            <person name="Woyke T."/>
        </authorList>
    </citation>
    <scope>NUCLEOTIDE SEQUENCE [LARGE SCALE GENOMIC DNA]</scope>
    <source>
        <strain evidence="1">DSM 2782</strain>
    </source>
</reference>
<evidence type="ECO:0000313" key="2">
    <source>
        <dbReference type="Proteomes" id="UP000003860"/>
    </source>
</evidence>
<dbReference type="Proteomes" id="UP000003860">
    <property type="component" value="Unassembled WGS sequence"/>
</dbReference>
<dbReference type="OrthoDB" id="2054941at2"/>
<organism evidence="1 2">
    <name type="scientific">Ruminiclostridium papyrosolvens DSM 2782</name>
    <dbReference type="NCBI Taxonomy" id="588581"/>
    <lineage>
        <taxon>Bacteria</taxon>
        <taxon>Bacillati</taxon>
        <taxon>Bacillota</taxon>
        <taxon>Clostridia</taxon>
        <taxon>Eubacteriales</taxon>
        <taxon>Oscillospiraceae</taxon>
        <taxon>Ruminiclostridium</taxon>
    </lineage>
</organism>
<proteinExistence type="predicted"/>
<name>F1TGP8_9FIRM</name>
<sequence length="66" mass="7222">MDSGVSNVIQIEKALNNYAKDGWYLKSIATNESGKNSRSVSVSGLYSSVNATIDQTIIILERNVEE</sequence>